<organism evidence="2 3">
    <name type="scientific">Massarina eburnea CBS 473.64</name>
    <dbReference type="NCBI Taxonomy" id="1395130"/>
    <lineage>
        <taxon>Eukaryota</taxon>
        <taxon>Fungi</taxon>
        <taxon>Dikarya</taxon>
        <taxon>Ascomycota</taxon>
        <taxon>Pezizomycotina</taxon>
        <taxon>Dothideomycetes</taxon>
        <taxon>Pleosporomycetidae</taxon>
        <taxon>Pleosporales</taxon>
        <taxon>Massarineae</taxon>
        <taxon>Massarinaceae</taxon>
        <taxon>Massarina</taxon>
    </lineage>
</organism>
<dbReference type="OrthoDB" id="3767798at2759"/>
<accession>A0A6A6SDR9</accession>
<dbReference type="EMBL" id="MU006778">
    <property type="protein sequence ID" value="KAF2644991.1"/>
    <property type="molecule type" value="Genomic_DNA"/>
</dbReference>
<feature type="region of interest" description="Disordered" evidence="1">
    <location>
        <begin position="122"/>
        <end position="175"/>
    </location>
</feature>
<evidence type="ECO:0000256" key="1">
    <source>
        <dbReference type="SAM" id="MobiDB-lite"/>
    </source>
</evidence>
<name>A0A6A6SDR9_9PLEO</name>
<dbReference type="AlphaFoldDB" id="A0A6A6SDR9"/>
<dbReference type="Proteomes" id="UP000799753">
    <property type="component" value="Unassembled WGS sequence"/>
</dbReference>
<sequence length="412" mass="47382">MVPMDRIGTPLFEPEIGQYLLVGHRDRQQRPWPAIMIPDDLVPSASSRPYGFYHTVLLIKEVPEVCYALTRDLHPIEDMFPDSEEVSQTNGLSEAYGMLHEAIGSEMNGLDYWRMLIQSQNQHPDVSSSSSVDSDSEDEDDMREAIQRSLIEERKARGRTSLPTPSASPPLHQYEHGDIRNYTVAGPSSRPSHPTIQRGDVVEEMEDSKAFVQFLVGPERSRFEILSTKVFSRRYFALTHHGRMVPKGKEGWTINLPSLSECDPTDFKLAAQYLDDDEFGIRIITDENRDEAFAECVSAWDIADKLSMEDLLEHICDKMEYVGPWSSAEVLVFVELVYRTPGTPLDGYARMKDMLTEYIADNYYALMRDNHAAMTRRLKMFPELERDVMKKVMERAQRRIEVEEAEEWEVDE</sequence>
<reference evidence="2" key="1">
    <citation type="journal article" date="2020" name="Stud. Mycol.">
        <title>101 Dothideomycetes genomes: a test case for predicting lifestyles and emergence of pathogens.</title>
        <authorList>
            <person name="Haridas S."/>
            <person name="Albert R."/>
            <person name="Binder M."/>
            <person name="Bloem J."/>
            <person name="Labutti K."/>
            <person name="Salamov A."/>
            <person name="Andreopoulos B."/>
            <person name="Baker S."/>
            <person name="Barry K."/>
            <person name="Bills G."/>
            <person name="Bluhm B."/>
            <person name="Cannon C."/>
            <person name="Castanera R."/>
            <person name="Culley D."/>
            <person name="Daum C."/>
            <person name="Ezra D."/>
            <person name="Gonzalez J."/>
            <person name="Henrissat B."/>
            <person name="Kuo A."/>
            <person name="Liang C."/>
            <person name="Lipzen A."/>
            <person name="Lutzoni F."/>
            <person name="Magnuson J."/>
            <person name="Mondo S."/>
            <person name="Nolan M."/>
            <person name="Ohm R."/>
            <person name="Pangilinan J."/>
            <person name="Park H.-J."/>
            <person name="Ramirez L."/>
            <person name="Alfaro M."/>
            <person name="Sun H."/>
            <person name="Tritt A."/>
            <person name="Yoshinaga Y."/>
            <person name="Zwiers L.-H."/>
            <person name="Turgeon B."/>
            <person name="Goodwin S."/>
            <person name="Spatafora J."/>
            <person name="Crous P."/>
            <person name="Grigoriev I."/>
        </authorList>
    </citation>
    <scope>NUCLEOTIDE SEQUENCE</scope>
    <source>
        <strain evidence="2">CBS 473.64</strain>
    </source>
</reference>
<feature type="compositionally biased region" description="Low complexity" evidence="1">
    <location>
        <begin position="160"/>
        <end position="171"/>
    </location>
</feature>
<evidence type="ECO:0000313" key="2">
    <source>
        <dbReference type="EMBL" id="KAF2644991.1"/>
    </source>
</evidence>
<proteinExistence type="predicted"/>
<gene>
    <name evidence="2" type="ORF">P280DRAFT_504463</name>
</gene>
<evidence type="ECO:0000313" key="3">
    <source>
        <dbReference type="Proteomes" id="UP000799753"/>
    </source>
</evidence>
<protein>
    <submittedName>
        <fullName evidence="2">Uncharacterized protein</fullName>
    </submittedName>
</protein>
<keyword evidence="3" id="KW-1185">Reference proteome</keyword>
<feature type="compositionally biased region" description="Basic and acidic residues" evidence="1">
    <location>
        <begin position="143"/>
        <end position="155"/>
    </location>
</feature>